<evidence type="ECO:0000313" key="2">
    <source>
        <dbReference type="RefSeq" id="XP_030370410.1"/>
    </source>
</evidence>
<evidence type="ECO:0000313" key="1">
    <source>
        <dbReference type="Proteomes" id="UP000504634"/>
    </source>
</evidence>
<dbReference type="Proteomes" id="UP000504634">
    <property type="component" value="Unplaced"/>
</dbReference>
<protein>
    <submittedName>
        <fullName evidence="2">Uncharacterized protein LOC115621031</fullName>
    </submittedName>
</protein>
<dbReference type="InterPro" id="IPR038606">
    <property type="entry name" value="To_sf"/>
</dbReference>
<reference evidence="2" key="1">
    <citation type="submission" date="2025-08" db="UniProtKB">
        <authorList>
            <consortium name="RefSeq"/>
        </authorList>
    </citation>
    <scope>IDENTIFICATION</scope>
    <source>
        <strain evidence="2">11010-0011.00</strain>
        <tissue evidence="2">Whole body</tissue>
    </source>
</reference>
<sequence>MRTHGLSKAKVLNSTTLIGGGQYTLGFHVQMAKIKIESEYKVKGHVLLLNLNSVGNMSAELENLEYFVALKTKPQRVDGVTFLNVSAVQTDIARIDKIRVQFSNLFGGNEELERSANELFNDNWRVLFDLLRPVLTQTYDAVLLNRFSKIFAYVPAKLLFEDL</sequence>
<organism evidence="1 2">
    <name type="scientific">Drosophila lebanonensis</name>
    <name type="common">Fruit fly</name>
    <name type="synonym">Scaptodrosophila lebanonensis</name>
    <dbReference type="NCBI Taxonomy" id="7225"/>
    <lineage>
        <taxon>Eukaryota</taxon>
        <taxon>Metazoa</taxon>
        <taxon>Ecdysozoa</taxon>
        <taxon>Arthropoda</taxon>
        <taxon>Hexapoda</taxon>
        <taxon>Insecta</taxon>
        <taxon>Pterygota</taxon>
        <taxon>Neoptera</taxon>
        <taxon>Endopterygota</taxon>
        <taxon>Diptera</taxon>
        <taxon>Brachycera</taxon>
        <taxon>Muscomorpha</taxon>
        <taxon>Ephydroidea</taxon>
        <taxon>Drosophilidae</taxon>
        <taxon>Scaptodrosophila</taxon>
    </lineage>
</organism>
<proteinExistence type="predicted"/>
<keyword evidence="1" id="KW-1185">Reference proteome</keyword>
<dbReference type="SMART" id="SM00700">
    <property type="entry name" value="JHBP"/>
    <property type="match status" value="1"/>
</dbReference>
<name>A0A6J2T563_DROLE</name>
<dbReference type="Pfam" id="PF06585">
    <property type="entry name" value="JHBP"/>
    <property type="match status" value="1"/>
</dbReference>
<accession>A0A6J2T563</accession>
<dbReference type="GO" id="GO:0005615">
    <property type="term" value="C:extracellular space"/>
    <property type="evidence" value="ECO:0007669"/>
    <property type="project" value="TreeGrafter"/>
</dbReference>
<dbReference type="InterPro" id="IPR010562">
    <property type="entry name" value="Haemolymph_juvenile_hormone-bd"/>
</dbReference>
<dbReference type="AlphaFoldDB" id="A0A6J2T563"/>
<dbReference type="GeneID" id="115621031"/>
<dbReference type="PANTHER" id="PTHR11008:SF25">
    <property type="entry name" value="IP09473P-RELATED"/>
    <property type="match status" value="1"/>
</dbReference>
<gene>
    <name evidence="2" type="primary">LOC115621031</name>
</gene>
<dbReference type="RefSeq" id="XP_030370410.1">
    <property type="nucleotide sequence ID" value="XM_030514550.1"/>
</dbReference>
<dbReference type="PANTHER" id="PTHR11008">
    <property type="entry name" value="PROTEIN TAKEOUT-LIKE PROTEIN"/>
    <property type="match status" value="1"/>
</dbReference>
<dbReference type="Gene3D" id="3.15.10.30">
    <property type="entry name" value="Haemolymph juvenile hormone binding protein"/>
    <property type="match status" value="1"/>
</dbReference>
<dbReference type="OrthoDB" id="8175281at2759"/>